<dbReference type="Proteomes" id="UP000677228">
    <property type="component" value="Unassembled WGS sequence"/>
</dbReference>
<protein>
    <submittedName>
        <fullName evidence="2">Uncharacterized protein</fullName>
    </submittedName>
</protein>
<evidence type="ECO:0000313" key="1">
    <source>
        <dbReference type="EMBL" id="CAF1342206.1"/>
    </source>
</evidence>
<sequence>MLTEVCTDIIDIPSINVKSKNNYKTLIKGNRQQSNSKWKAKVDNYKNLRELLTQLLKLSCIRSRKWSRQIEESVTRMKRMSYKYANLNDQAQFRLVLHNIEGLNGYYMETKNHSWLDKCDIVCLTETWLTTGKNAPEINSHIDTGFNRCYAYEDLSLPKHKKNHEADAASRLKGAFI</sequence>
<organism evidence="2 3">
    <name type="scientific">Didymodactylos carnosus</name>
    <dbReference type="NCBI Taxonomy" id="1234261"/>
    <lineage>
        <taxon>Eukaryota</taxon>
        <taxon>Metazoa</taxon>
        <taxon>Spiralia</taxon>
        <taxon>Gnathifera</taxon>
        <taxon>Rotifera</taxon>
        <taxon>Eurotatoria</taxon>
        <taxon>Bdelloidea</taxon>
        <taxon>Philodinida</taxon>
        <taxon>Philodinidae</taxon>
        <taxon>Didymodactylos</taxon>
    </lineage>
</organism>
<comment type="caution">
    <text evidence="2">The sequence shown here is derived from an EMBL/GenBank/DDBJ whole genome shotgun (WGS) entry which is preliminary data.</text>
</comment>
<dbReference type="EMBL" id="CAJNOK010022065">
    <property type="protein sequence ID" value="CAF1342206.1"/>
    <property type="molecule type" value="Genomic_DNA"/>
</dbReference>
<name>A0A8S2RIK2_9BILA</name>
<gene>
    <name evidence="1" type="ORF">OVA965_LOCUS30396</name>
    <name evidence="2" type="ORF">TMI583_LOCUS31192</name>
</gene>
<dbReference type="SUPFAM" id="SSF56219">
    <property type="entry name" value="DNase I-like"/>
    <property type="match status" value="1"/>
</dbReference>
<dbReference type="Proteomes" id="UP000682733">
    <property type="component" value="Unassembled WGS sequence"/>
</dbReference>
<evidence type="ECO:0000313" key="2">
    <source>
        <dbReference type="EMBL" id="CAF4153263.1"/>
    </source>
</evidence>
<accession>A0A8S2RIK2</accession>
<evidence type="ECO:0000313" key="3">
    <source>
        <dbReference type="Proteomes" id="UP000682733"/>
    </source>
</evidence>
<dbReference type="InterPro" id="IPR036691">
    <property type="entry name" value="Endo/exonu/phosph_ase_sf"/>
</dbReference>
<proteinExistence type="predicted"/>
<reference evidence="2" key="1">
    <citation type="submission" date="2021-02" db="EMBL/GenBank/DDBJ databases">
        <authorList>
            <person name="Nowell W R."/>
        </authorList>
    </citation>
    <scope>NUCLEOTIDE SEQUENCE</scope>
</reference>
<dbReference type="AlphaFoldDB" id="A0A8S2RIK2"/>
<dbReference type="EMBL" id="CAJOBA010043689">
    <property type="protein sequence ID" value="CAF4153263.1"/>
    <property type="molecule type" value="Genomic_DNA"/>
</dbReference>